<dbReference type="AlphaFoldDB" id="A0A4Q9KGC8"/>
<dbReference type="OrthoDB" id="3831168at2"/>
<reference evidence="2 3" key="1">
    <citation type="submission" date="2019-01" db="EMBL/GenBank/DDBJ databases">
        <title>Lactibacter flavus gen. nov., sp. nov., a novel bacterium of the family Propionibacteriaceae isolated from raw milk and dairy products.</title>
        <authorList>
            <person name="Huptas C."/>
            <person name="Wenning M."/>
            <person name="Breitenwieser F."/>
            <person name="Doll E."/>
            <person name="Von Neubeck M."/>
            <person name="Busse H.-J."/>
            <person name="Scherer S."/>
        </authorList>
    </citation>
    <scope>NUCLEOTIDE SEQUENCE [LARGE SCALE GENOMIC DNA]</scope>
    <source>
        <strain evidence="2 3">KCTC 33808</strain>
    </source>
</reference>
<keyword evidence="1" id="KW-0472">Membrane</keyword>
<keyword evidence="1" id="KW-1133">Transmembrane helix</keyword>
<feature type="transmembrane region" description="Helical" evidence="1">
    <location>
        <begin position="140"/>
        <end position="158"/>
    </location>
</feature>
<feature type="transmembrane region" description="Helical" evidence="1">
    <location>
        <begin position="60"/>
        <end position="79"/>
    </location>
</feature>
<accession>A0A4Q9KGC8</accession>
<comment type="caution">
    <text evidence="2">The sequence shown here is derived from an EMBL/GenBank/DDBJ whole genome shotgun (WGS) entry which is preliminary data.</text>
</comment>
<evidence type="ECO:0000313" key="2">
    <source>
        <dbReference type="EMBL" id="TBT85482.1"/>
    </source>
</evidence>
<keyword evidence="3" id="KW-1185">Reference proteome</keyword>
<evidence type="ECO:0000256" key="1">
    <source>
        <dbReference type="SAM" id="Phobius"/>
    </source>
</evidence>
<dbReference type="EMBL" id="SDMQ01000005">
    <property type="protein sequence ID" value="TBT85482.1"/>
    <property type="molecule type" value="Genomic_DNA"/>
</dbReference>
<proteinExistence type="predicted"/>
<feature type="transmembrane region" description="Helical" evidence="1">
    <location>
        <begin position="86"/>
        <end position="107"/>
    </location>
</feature>
<evidence type="ECO:0008006" key="4">
    <source>
        <dbReference type="Google" id="ProtNLM"/>
    </source>
</evidence>
<protein>
    <recommendedName>
        <fullName evidence="4">DUF2567 domain-containing protein</fullName>
    </recommendedName>
</protein>
<keyword evidence="1" id="KW-0812">Transmembrane</keyword>
<dbReference type="Proteomes" id="UP000292373">
    <property type="component" value="Unassembled WGS sequence"/>
</dbReference>
<gene>
    <name evidence="2" type="ORF">ET989_07000</name>
</gene>
<organism evidence="2 3">
    <name type="scientific">Propioniciclava sinopodophylli</name>
    <dbReference type="NCBI Taxonomy" id="1837344"/>
    <lineage>
        <taxon>Bacteria</taxon>
        <taxon>Bacillati</taxon>
        <taxon>Actinomycetota</taxon>
        <taxon>Actinomycetes</taxon>
        <taxon>Propionibacteriales</taxon>
        <taxon>Propionibacteriaceae</taxon>
        <taxon>Propioniciclava</taxon>
    </lineage>
</organism>
<evidence type="ECO:0000313" key="3">
    <source>
        <dbReference type="Proteomes" id="UP000292373"/>
    </source>
</evidence>
<dbReference type="RefSeq" id="WP_131167823.1">
    <property type="nucleotide sequence ID" value="NZ_SDMQ01000005.1"/>
</dbReference>
<sequence length="180" mass="19077">MRFRRTVSRVLGLTALALLVGAVAALLWANVSVLPRWTVYPDGHAEMTDLDRTQVFSATFWYSVLAVFGGLAIGVAAWARLRRIGWPVAVITGALAVVGGLTCWWLGEVFGPGPFAERLAAAQAGDQVAVALQLQAPSALAIWVFAAVAVPLFAASLGPEMVRQEAPAVEPAPERTDVDV</sequence>
<name>A0A4Q9KGC8_9ACTN</name>